<dbReference type="InterPro" id="IPR012910">
    <property type="entry name" value="Plug_dom"/>
</dbReference>
<dbReference type="InterPro" id="IPR000531">
    <property type="entry name" value="Beta-barrel_TonB"/>
</dbReference>
<feature type="domain" description="TonB-dependent receptor plug" evidence="16">
    <location>
        <begin position="42"/>
        <end position="148"/>
    </location>
</feature>
<evidence type="ECO:0000259" key="15">
    <source>
        <dbReference type="Pfam" id="PF00593"/>
    </source>
</evidence>
<dbReference type="InterPro" id="IPR039426">
    <property type="entry name" value="TonB-dep_rcpt-like"/>
</dbReference>
<keyword evidence="10 17" id="KW-0675">Receptor</keyword>
<dbReference type="Gene3D" id="2.170.130.10">
    <property type="entry name" value="TonB-dependent receptor, plug domain"/>
    <property type="match status" value="1"/>
</dbReference>
<keyword evidence="11 12" id="KW-0998">Cell outer membrane</keyword>
<keyword evidence="8 13" id="KW-0798">TonB box</keyword>
<dbReference type="GO" id="GO:0009279">
    <property type="term" value="C:cell outer membrane"/>
    <property type="evidence" value="ECO:0007669"/>
    <property type="project" value="UniProtKB-SubCell"/>
</dbReference>
<dbReference type="InterPro" id="IPR036942">
    <property type="entry name" value="Beta-barrel_TonB_sf"/>
</dbReference>
<keyword evidence="4 12" id="KW-1134">Transmembrane beta strand</keyword>
<comment type="subcellular location">
    <subcellularLocation>
        <location evidence="1 12">Cell outer membrane</location>
        <topology evidence="1 12">Multi-pass membrane protein</topology>
    </subcellularLocation>
</comment>
<gene>
    <name evidence="17" type="ORF">HQN60_13045</name>
</gene>
<evidence type="ECO:0000313" key="18">
    <source>
        <dbReference type="Proteomes" id="UP000504844"/>
    </source>
</evidence>
<evidence type="ECO:0000313" key="17">
    <source>
        <dbReference type="EMBL" id="QKJ67560.1"/>
    </source>
</evidence>
<dbReference type="GO" id="GO:0006811">
    <property type="term" value="P:monoatomic ion transport"/>
    <property type="evidence" value="ECO:0007669"/>
    <property type="project" value="UniProtKB-KW"/>
</dbReference>
<feature type="domain" description="TonB-dependent receptor-like beta-barrel" evidence="15">
    <location>
        <begin position="168"/>
        <end position="597"/>
    </location>
</feature>
<dbReference type="SUPFAM" id="SSF56935">
    <property type="entry name" value="Porins"/>
    <property type="match status" value="1"/>
</dbReference>
<reference evidence="17 18" key="1">
    <citation type="submission" date="2020-05" db="EMBL/GenBank/DDBJ databases">
        <title>Complete genome sequence of Deefgea sp. D17.</title>
        <authorList>
            <person name="Bae J.-W."/>
            <person name="Han J.E."/>
        </authorList>
    </citation>
    <scope>NUCLEOTIDE SEQUENCE [LARGE SCALE GENOMIC DNA]</scope>
    <source>
        <strain evidence="17 18">D17</strain>
    </source>
</reference>
<dbReference type="Proteomes" id="UP000504844">
    <property type="component" value="Chromosome"/>
</dbReference>
<evidence type="ECO:0000256" key="6">
    <source>
        <dbReference type="ARBA" id="ARBA00022729"/>
    </source>
</evidence>
<keyword evidence="6 14" id="KW-0732">Signal</keyword>
<dbReference type="PROSITE" id="PS52016">
    <property type="entry name" value="TONB_DEPENDENT_REC_3"/>
    <property type="match status" value="1"/>
</dbReference>
<evidence type="ECO:0000256" key="9">
    <source>
        <dbReference type="ARBA" id="ARBA00023136"/>
    </source>
</evidence>
<keyword evidence="7" id="KW-0406">Ion transport</keyword>
<dbReference type="RefSeq" id="WP_173534062.1">
    <property type="nucleotide sequence ID" value="NZ_CP054143.1"/>
</dbReference>
<evidence type="ECO:0000256" key="11">
    <source>
        <dbReference type="ARBA" id="ARBA00023237"/>
    </source>
</evidence>
<feature type="signal peptide" evidence="14">
    <location>
        <begin position="1"/>
        <end position="23"/>
    </location>
</feature>
<accession>A0A6M8SW71</accession>
<comment type="similarity">
    <text evidence="2 12 13">Belongs to the TonB-dependent receptor family.</text>
</comment>
<dbReference type="Gene3D" id="2.40.170.20">
    <property type="entry name" value="TonB-dependent receptor, beta-barrel domain"/>
    <property type="match status" value="1"/>
</dbReference>
<dbReference type="Pfam" id="PF07715">
    <property type="entry name" value="Plug"/>
    <property type="match status" value="1"/>
</dbReference>
<dbReference type="PANTHER" id="PTHR30069:SF53">
    <property type="entry name" value="COLICIN I RECEPTOR-RELATED"/>
    <property type="match status" value="1"/>
</dbReference>
<organism evidence="17 18">
    <name type="scientific">Deefgea piscis</name>
    <dbReference type="NCBI Taxonomy" id="2739061"/>
    <lineage>
        <taxon>Bacteria</taxon>
        <taxon>Pseudomonadati</taxon>
        <taxon>Pseudomonadota</taxon>
        <taxon>Betaproteobacteria</taxon>
        <taxon>Neisseriales</taxon>
        <taxon>Chitinibacteraceae</taxon>
        <taxon>Deefgea</taxon>
    </lineage>
</organism>
<keyword evidence="3 12" id="KW-0813">Transport</keyword>
<feature type="chain" id="PRO_5026879266" evidence="14">
    <location>
        <begin position="24"/>
        <end position="624"/>
    </location>
</feature>
<dbReference type="CDD" id="cd01347">
    <property type="entry name" value="ligand_gated_channel"/>
    <property type="match status" value="1"/>
</dbReference>
<evidence type="ECO:0000256" key="4">
    <source>
        <dbReference type="ARBA" id="ARBA00022452"/>
    </source>
</evidence>
<evidence type="ECO:0000256" key="5">
    <source>
        <dbReference type="ARBA" id="ARBA00022692"/>
    </source>
</evidence>
<keyword evidence="5 12" id="KW-0812">Transmembrane</keyword>
<evidence type="ECO:0000256" key="14">
    <source>
        <dbReference type="SAM" id="SignalP"/>
    </source>
</evidence>
<evidence type="ECO:0000256" key="8">
    <source>
        <dbReference type="ARBA" id="ARBA00023077"/>
    </source>
</evidence>
<dbReference type="AlphaFoldDB" id="A0A6M8SW71"/>
<evidence type="ECO:0000256" key="3">
    <source>
        <dbReference type="ARBA" id="ARBA00022448"/>
    </source>
</evidence>
<evidence type="ECO:0000256" key="2">
    <source>
        <dbReference type="ARBA" id="ARBA00009810"/>
    </source>
</evidence>
<name>A0A6M8SW71_9NEIS</name>
<keyword evidence="18" id="KW-1185">Reference proteome</keyword>
<evidence type="ECO:0000256" key="1">
    <source>
        <dbReference type="ARBA" id="ARBA00004571"/>
    </source>
</evidence>
<evidence type="ECO:0000256" key="13">
    <source>
        <dbReference type="RuleBase" id="RU003357"/>
    </source>
</evidence>
<dbReference type="KEGG" id="dee:HQN60_13045"/>
<proteinExistence type="inferred from homology"/>
<dbReference type="Pfam" id="PF00593">
    <property type="entry name" value="TonB_dep_Rec_b-barrel"/>
    <property type="match status" value="1"/>
</dbReference>
<protein>
    <submittedName>
        <fullName evidence="17">TonB-dependent receptor</fullName>
    </submittedName>
</protein>
<evidence type="ECO:0000256" key="7">
    <source>
        <dbReference type="ARBA" id="ARBA00023065"/>
    </source>
</evidence>
<dbReference type="PANTHER" id="PTHR30069">
    <property type="entry name" value="TONB-DEPENDENT OUTER MEMBRANE RECEPTOR"/>
    <property type="match status" value="1"/>
</dbReference>
<dbReference type="EMBL" id="CP054143">
    <property type="protein sequence ID" value="QKJ67560.1"/>
    <property type="molecule type" value="Genomic_DNA"/>
</dbReference>
<dbReference type="GO" id="GO:0015889">
    <property type="term" value="P:cobalamin transport"/>
    <property type="evidence" value="ECO:0007669"/>
    <property type="project" value="TreeGrafter"/>
</dbReference>
<dbReference type="InterPro" id="IPR037066">
    <property type="entry name" value="Plug_dom_sf"/>
</dbReference>
<evidence type="ECO:0000259" key="16">
    <source>
        <dbReference type="Pfam" id="PF07715"/>
    </source>
</evidence>
<evidence type="ECO:0000256" key="10">
    <source>
        <dbReference type="ARBA" id="ARBA00023170"/>
    </source>
</evidence>
<keyword evidence="9 12" id="KW-0472">Membrane</keyword>
<sequence length="624" mass="67452">MNTSISKTYLLILSALASIPAMAEVTQLNDVVVTATRIAQPLREVVGDVTVLDREAIAAQGNSSLQEVLSRQPGIQISNLGGPGKSTSVYLRGANNSQTLVLIDGVNFGSATLGGASLQNIPLDQIERVEILRGPAASLYGSGAIGGVIQIFTRQGDAKSSAEIGYGNHNTIDAKATLAGGDDATRYSITAAHFKTDGVNAIVNPKNSNYNPDQDGYENNSLSLAAQHKINTQHAFGVSALGAWGENHYDGSISNSAYKPVAQSYDYRDKSFNGSANVWSKNQWNDIWTSHFKAGTSIDEGRNYTPFSATNYQDKVSKIKTQQTLLSWVNDVSILGGTVQVGAETLGQKVTSDTDYSVNHRRINSVLAAYLVTVSDVTLQLNGRSDDNSQYGRNNTGTLGLAWQMNDDWSLGTTMGTAFKAPSFNDLYWPGSGNPNVKPEESNSKEVFVRFANNRFQSSLTVYENKVTNLIEWAPTPSGLWQPSNIGTAQLGGATLTADWQYAGYIAGASYDYLDAKDTSAGANKGRQLARRAKHAGVVYVGLETPVWMARVEMQAQGQRFDDAANKKVLAGYALTNLAASYQIDKDWSLHARVNNLFNRDYQMATDYGNLGINGIVSVRWQPK</sequence>
<evidence type="ECO:0000256" key="12">
    <source>
        <dbReference type="PROSITE-ProRule" id="PRU01360"/>
    </source>
</evidence>